<dbReference type="AlphaFoldDB" id="A0A2X0Q727"/>
<evidence type="ECO:0000313" key="2">
    <source>
        <dbReference type="Proteomes" id="UP000270190"/>
    </source>
</evidence>
<accession>A0A2X0Q727</accession>
<name>A0A2X0Q727_BROTH</name>
<evidence type="ECO:0000313" key="1">
    <source>
        <dbReference type="EMBL" id="SPP28277.1"/>
    </source>
</evidence>
<organism evidence="1 2">
    <name type="scientific">Brochothrix thermosphacta</name>
    <name type="common">Microbacterium thermosphactum</name>
    <dbReference type="NCBI Taxonomy" id="2756"/>
    <lineage>
        <taxon>Bacteria</taxon>
        <taxon>Bacillati</taxon>
        <taxon>Bacillota</taxon>
        <taxon>Bacilli</taxon>
        <taxon>Bacillales</taxon>
        <taxon>Listeriaceae</taxon>
        <taxon>Brochothrix</taxon>
    </lineage>
</organism>
<gene>
    <name evidence="1" type="ORF">BTBSAS_20147</name>
</gene>
<protein>
    <submittedName>
        <fullName evidence="1">Uncharacterized protein</fullName>
    </submittedName>
</protein>
<proteinExistence type="predicted"/>
<reference evidence="2" key="1">
    <citation type="submission" date="2018-04" db="EMBL/GenBank/DDBJ databases">
        <authorList>
            <person name="Illikoud N."/>
        </authorList>
    </citation>
    <scope>NUCLEOTIDE SEQUENCE [LARGE SCALE GENOMIC DNA]</scope>
</reference>
<dbReference type="EMBL" id="OUNC01000012">
    <property type="protein sequence ID" value="SPP28277.1"/>
    <property type="molecule type" value="Genomic_DNA"/>
</dbReference>
<sequence length="38" mass="4507">MVLASCCAEYNDYFNLLMEITKLIYKQFLNVKVNFLVD</sequence>
<dbReference type="Proteomes" id="UP000270190">
    <property type="component" value="Unassembled WGS sequence"/>
</dbReference>